<evidence type="ECO:0000313" key="3">
    <source>
        <dbReference type="EMBL" id="ASN69511.1"/>
    </source>
</evidence>
<evidence type="ECO:0008006" key="4">
    <source>
        <dbReference type="Google" id="ProtNLM"/>
    </source>
</evidence>
<proteinExistence type="predicted"/>
<organism evidence="3">
    <name type="scientific">uncultured Caudovirales phage</name>
    <dbReference type="NCBI Taxonomy" id="2100421"/>
    <lineage>
        <taxon>Viruses</taxon>
        <taxon>Duplodnaviria</taxon>
        <taxon>Heunggongvirae</taxon>
        <taxon>Uroviricota</taxon>
        <taxon>Caudoviricetes</taxon>
        <taxon>Peduoviridae</taxon>
        <taxon>Maltschvirus</taxon>
        <taxon>Maltschvirus maltsch</taxon>
    </lineage>
</organism>
<dbReference type="EMBL" id="MF417891">
    <property type="protein sequence ID" value="ASN69511.1"/>
    <property type="molecule type" value="Genomic_DNA"/>
</dbReference>
<sequence length="497" mass="56773">MSDALIINDKKLNDVYIERGFKIPSFNFALETEEISGRSGAILKDRKLGALEFDLPLIIRNDVHTEQGKEKTHDDVINELVKTFNHDETVKLRFESQDWYWNAYVIGPFEFDKDVGMQAELTLKVHVLDPYKYAVEGTKNTAISDQVSVVSTGTADSPVIVQATALQNASYYMITKNDEDYFMIGDDDLDKPVEDYSPILWNNEMRAFTGWGKQSGSTINDNYTGGTNGGSFEMSSSNDSFKLKLDSITATSGWNGAEYKHSFGKSAQDFGSTCKIHVNQKNKGSTHCAQYLYDTDNRLIASIGYRNARASQAIGSIVITLFDQLGQQKKIYEYTNLPMFYKWEDIVIYMRLERVGTTFKIKTWKYKELDYPKRVIPVDVNEKQWEDSGKFYQRPIAAVSVYIAKNGNYNHMPTYVLGSYTHEKLPKPPKARDMIIKKGDVININTQDKTVTINEDPSLDLKTFGSDFFNINSGYNECIIYPEKTFDTTVYWQDRYL</sequence>
<dbReference type="InterPro" id="IPR006520">
    <property type="entry name" value="Dit_BPSPP_N"/>
</dbReference>
<reference evidence="3" key="1">
    <citation type="submission" date="2017-06" db="EMBL/GenBank/DDBJ databases">
        <title>Novel phages from South African skin metaviromes.</title>
        <authorList>
            <person name="van Zyl L.J."/>
            <person name="Abrahams Y."/>
            <person name="Stander E.A."/>
            <person name="Kirby B.M."/>
            <person name="Clavaud C."/>
            <person name="Farcet C."/>
            <person name="Breton L."/>
            <person name="Trindade M.I."/>
        </authorList>
    </citation>
    <scope>NUCLEOTIDE SEQUENCE</scope>
</reference>
<dbReference type="NCBIfam" id="TIGR01633">
    <property type="entry name" value="phi3626_gp14_N"/>
    <property type="match status" value="1"/>
</dbReference>
<dbReference type="InterPro" id="IPR054738">
    <property type="entry name" value="Siphovirus-type_tail_C"/>
</dbReference>
<dbReference type="Pfam" id="PF05709">
    <property type="entry name" value="Sipho_tail"/>
    <property type="match status" value="1"/>
</dbReference>
<gene>
    <name evidence="3" type="ORF">10S13_47</name>
</gene>
<dbReference type="Gene3D" id="2.60.120.860">
    <property type="match status" value="1"/>
</dbReference>
<feature type="domain" description="Siphovirus-type tail component C-terminal" evidence="2">
    <location>
        <begin position="436"/>
        <end position="496"/>
    </location>
</feature>
<accession>A0A2H4JBU4</accession>
<evidence type="ECO:0000259" key="1">
    <source>
        <dbReference type="Pfam" id="PF05709"/>
    </source>
</evidence>
<dbReference type="InterPro" id="IPR008841">
    <property type="entry name" value="Siphovirus-type_tail_N"/>
</dbReference>
<name>A0A2H4JBU4_9CAUD</name>
<protein>
    <recommendedName>
        <fullName evidence="4">Phage tail protein</fullName>
    </recommendedName>
</protein>
<evidence type="ECO:0000259" key="2">
    <source>
        <dbReference type="Pfam" id="PF22768"/>
    </source>
</evidence>
<feature type="domain" description="Siphovirus-type tail component RIFT-related" evidence="1">
    <location>
        <begin position="21"/>
        <end position="123"/>
    </location>
</feature>
<dbReference type="Pfam" id="PF22768">
    <property type="entry name" value="SPP1_Dit"/>
    <property type="match status" value="1"/>
</dbReference>
<dbReference type="Gene3D" id="2.40.30.200">
    <property type="match status" value="1"/>
</dbReference>